<protein>
    <submittedName>
        <fullName evidence="4">Secreted SPRY domain-containing protein 4</fullName>
    </submittedName>
</protein>
<organism evidence="3 4">
    <name type="scientific">Globodera rostochiensis</name>
    <name type="common">Golden nematode worm</name>
    <name type="synonym">Heterodera rostochiensis</name>
    <dbReference type="NCBI Taxonomy" id="31243"/>
    <lineage>
        <taxon>Eukaryota</taxon>
        <taxon>Metazoa</taxon>
        <taxon>Ecdysozoa</taxon>
        <taxon>Nematoda</taxon>
        <taxon>Chromadorea</taxon>
        <taxon>Rhabditida</taxon>
        <taxon>Tylenchina</taxon>
        <taxon>Tylenchomorpha</taxon>
        <taxon>Tylenchoidea</taxon>
        <taxon>Heteroderidae</taxon>
        <taxon>Heteroderinae</taxon>
        <taxon>Globodera</taxon>
    </lineage>
</organism>
<evidence type="ECO:0000256" key="1">
    <source>
        <dbReference type="SAM" id="MobiDB-lite"/>
    </source>
</evidence>
<dbReference type="PANTHER" id="PTHR12864">
    <property type="entry name" value="RAN BINDING PROTEIN 9-RELATED"/>
    <property type="match status" value="1"/>
</dbReference>
<evidence type="ECO:0000313" key="4">
    <source>
        <dbReference type="WBParaSite" id="Gr19_v10_g9257.t3"/>
    </source>
</evidence>
<feature type="compositionally biased region" description="Polar residues" evidence="1">
    <location>
        <begin position="49"/>
        <end position="60"/>
    </location>
</feature>
<dbReference type="PROSITE" id="PS50188">
    <property type="entry name" value="B302_SPRY"/>
    <property type="match status" value="1"/>
</dbReference>
<dbReference type="InterPro" id="IPR013320">
    <property type="entry name" value="ConA-like_dom_sf"/>
</dbReference>
<proteinExistence type="predicted"/>
<dbReference type="CDD" id="cd12885">
    <property type="entry name" value="SPRY_RanBP_like"/>
    <property type="match status" value="1"/>
</dbReference>
<dbReference type="InterPro" id="IPR043136">
    <property type="entry name" value="B30.2/SPRY_sf"/>
</dbReference>
<dbReference type="SUPFAM" id="SSF49899">
    <property type="entry name" value="Concanavalin A-like lectins/glucanases"/>
    <property type="match status" value="1"/>
</dbReference>
<evidence type="ECO:0000259" key="2">
    <source>
        <dbReference type="PROSITE" id="PS50188"/>
    </source>
</evidence>
<evidence type="ECO:0000313" key="3">
    <source>
        <dbReference type="Proteomes" id="UP000887572"/>
    </source>
</evidence>
<accession>A0A914IC69</accession>
<dbReference type="InterPro" id="IPR003877">
    <property type="entry name" value="SPRY_dom"/>
</dbReference>
<dbReference type="InterPro" id="IPR001870">
    <property type="entry name" value="B30.2/SPRY"/>
</dbReference>
<dbReference type="Pfam" id="PF00622">
    <property type="entry name" value="SPRY"/>
    <property type="match status" value="1"/>
</dbReference>
<feature type="domain" description="B30.2/SPRY" evidence="2">
    <location>
        <begin position="38"/>
        <end position="247"/>
    </location>
</feature>
<sequence>MQQKATFKKPFLLLVPQNAHHSLLGLWLLDRRLYSAGDGESDASPPKTLPSNTNTEQNQWDADTCNKGLTLSVSTLSEPEQLPGSRLIVKYNEYNYESRSVRAEQPITKSKSDMFYYEVKILALALTGIISIGVGPKQMPLNKEIGMLKGTYAYGSGRKAFIWGHELAGCRHANGRPYIFEGIPEFRADDVIGCGVNLKNRKIFYTKNGVLLETPVLLVDSVAGLFPWVTLYWIGDAIKANFGPNFVYKFA</sequence>
<dbReference type="SMART" id="SM00449">
    <property type="entry name" value="SPRY"/>
    <property type="match status" value="1"/>
</dbReference>
<dbReference type="WBParaSite" id="Gr19_v10_g9257.t3">
    <property type="protein sequence ID" value="Gr19_v10_g9257.t3"/>
    <property type="gene ID" value="Gr19_v10_g9257"/>
</dbReference>
<keyword evidence="3" id="KW-1185">Reference proteome</keyword>
<name>A0A914IC69_GLORO</name>
<dbReference type="Proteomes" id="UP000887572">
    <property type="component" value="Unplaced"/>
</dbReference>
<dbReference type="Gene3D" id="2.60.120.920">
    <property type="match status" value="1"/>
</dbReference>
<reference evidence="4" key="1">
    <citation type="submission" date="2022-11" db="UniProtKB">
        <authorList>
            <consortium name="WormBaseParasite"/>
        </authorList>
    </citation>
    <scope>IDENTIFICATION</scope>
</reference>
<dbReference type="InterPro" id="IPR050618">
    <property type="entry name" value="Ubq-SigPath_Reg"/>
</dbReference>
<feature type="region of interest" description="Disordered" evidence="1">
    <location>
        <begin position="38"/>
        <end position="60"/>
    </location>
</feature>
<dbReference type="AlphaFoldDB" id="A0A914IC69"/>
<dbReference type="InterPro" id="IPR044736">
    <property type="entry name" value="Gid1/RanBPM/SPLA_SPRY"/>
</dbReference>